<name>A0ABS1ZKT6_9PSED</name>
<gene>
    <name evidence="2" type="ORF">GYN02_18135</name>
</gene>
<comment type="caution">
    <text evidence="2">The sequence shown here is derived from an EMBL/GenBank/DDBJ whole genome shotgun (WGS) entry which is preliminary data.</text>
</comment>
<evidence type="ECO:0000313" key="2">
    <source>
        <dbReference type="EMBL" id="MBM1197084.1"/>
    </source>
</evidence>
<dbReference type="Proteomes" id="UP000809529">
    <property type="component" value="Unassembled WGS sequence"/>
</dbReference>
<evidence type="ECO:0000256" key="1">
    <source>
        <dbReference type="SAM" id="MobiDB-lite"/>
    </source>
</evidence>
<reference evidence="2 3" key="1">
    <citation type="submission" date="2020-01" db="EMBL/GenBank/DDBJ databases">
        <title>Comparative genomics of meat spoilage bacteria.</title>
        <authorList>
            <person name="Hilgarth M."/>
            <person name="Vogel R.F."/>
        </authorList>
    </citation>
    <scope>NUCLEOTIDE SEQUENCE [LARGE SCALE GENOMIC DNA]</scope>
    <source>
        <strain evidence="2 3">TMW2.2077</strain>
    </source>
</reference>
<feature type="region of interest" description="Disordered" evidence="1">
    <location>
        <begin position="1"/>
        <end position="37"/>
    </location>
</feature>
<organism evidence="2 3">
    <name type="scientific">Pseudomonas weihenstephanensis</name>
    <dbReference type="NCBI Taxonomy" id="1608994"/>
    <lineage>
        <taxon>Bacteria</taxon>
        <taxon>Pseudomonadati</taxon>
        <taxon>Pseudomonadota</taxon>
        <taxon>Gammaproteobacteria</taxon>
        <taxon>Pseudomonadales</taxon>
        <taxon>Pseudomonadaceae</taxon>
        <taxon>Pseudomonas</taxon>
    </lineage>
</organism>
<proteinExistence type="predicted"/>
<dbReference type="EMBL" id="JAAEBW010000012">
    <property type="protein sequence ID" value="MBM1197084.1"/>
    <property type="molecule type" value="Genomic_DNA"/>
</dbReference>
<evidence type="ECO:0000313" key="3">
    <source>
        <dbReference type="Proteomes" id="UP000809529"/>
    </source>
</evidence>
<accession>A0ABS1ZKT6</accession>
<keyword evidence="3" id="KW-1185">Reference proteome</keyword>
<dbReference type="RefSeq" id="WP_053221307.1">
    <property type="nucleotide sequence ID" value="NZ_JAAEBV010000001.1"/>
</dbReference>
<sequence>MSHAVIANDQDPPEQSPLLLAPTASVRQSPPHNRDMNCVPELSRLVRLRDALLVLKSPLSSSSDWRNLLEQQLLSNDAHERILGKLVVTKPLPPVSSG</sequence>
<protein>
    <submittedName>
        <fullName evidence="2">Type VI secretion system contractile sheath small subunit</fullName>
    </submittedName>
</protein>